<dbReference type="EMBL" id="JAGPXC010000005">
    <property type="protein sequence ID" value="KAH6653453.1"/>
    <property type="molecule type" value="Genomic_DNA"/>
</dbReference>
<evidence type="ECO:0000313" key="2">
    <source>
        <dbReference type="Proteomes" id="UP000758603"/>
    </source>
</evidence>
<organism evidence="1 2">
    <name type="scientific">Truncatella angustata</name>
    <dbReference type="NCBI Taxonomy" id="152316"/>
    <lineage>
        <taxon>Eukaryota</taxon>
        <taxon>Fungi</taxon>
        <taxon>Dikarya</taxon>
        <taxon>Ascomycota</taxon>
        <taxon>Pezizomycotina</taxon>
        <taxon>Sordariomycetes</taxon>
        <taxon>Xylariomycetidae</taxon>
        <taxon>Amphisphaeriales</taxon>
        <taxon>Sporocadaceae</taxon>
        <taxon>Truncatella</taxon>
    </lineage>
</organism>
<dbReference type="Proteomes" id="UP000758603">
    <property type="component" value="Unassembled WGS sequence"/>
</dbReference>
<comment type="caution">
    <text evidence="1">The sequence shown here is derived from an EMBL/GenBank/DDBJ whole genome shotgun (WGS) entry which is preliminary data.</text>
</comment>
<dbReference type="OrthoDB" id="4399777at2759"/>
<evidence type="ECO:0000313" key="1">
    <source>
        <dbReference type="EMBL" id="KAH6653453.1"/>
    </source>
</evidence>
<protein>
    <submittedName>
        <fullName evidence="1">Uncharacterized protein</fullName>
    </submittedName>
</protein>
<dbReference type="RefSeq" id="XP_045957730.1">
    <property type="nucleotide sequence ID" value="XM_046105951.1"/>
</dbReference>
<proteinExistence type="predicted"/>
<name>A0A9P8UJ98_9PEZI</name>
<sequence length="131" mass="14291">MADAFCSPTSSGQCTLSIIGTYSSAAETTYPHSFWKNAEVHDSSCKVIGQMVKNAPVFEYLSSLGPFSIDSTLPWTTDITHLSESGDYNAIGMKYGGYNFTGSFDCQLIQDVLIPNPNNQDNVCKHVFPCD</sequence>
<gene>
    <name evidence="1" type="ORF">BKA67DRAFT_647337</name>
</gene>
<dbReference type="GeneID" id="70134842"/>
<dbReference type="AlphaFoldDB" id="A0A9P8UJ98"/>
<reference evidence="1" key="1">
    <citation type="journal article" date="2021" name="Nat. Commun.">
        <title>Genetic determinants of endophytism in the Arabidopsis root mycobiome.</title>
        <authorList>
            <person name="Mesny F."/>
            <person name="Miyauchi S."/>
            <person name="Thiergart T."/>
            <person name="Pickel B."/>
            <person name="Atanasova L."/>
            <person name="Karlsson M."/>
            <person name="Huettel B."/>
            <person name="Barry K.W."/>
            <person name="Haridas S."/>
            <person name="Chen C."/>
            <person name="Bauer D."/>
            <person name="Andreopoulos W."/>
            <person name="Pangilinan J."/>
            <person name="LaButti K."/>
            <person name="Riley R."/>
            <person name="Lipzen A."/>
            <person name="Clum A."/>
            <person name="Drula E."/>
            <person name="Henrissat B."/>
            <person name="Kohler A."/>
            <person name="Grigoriev I.V."/>
            <person name="Martin F.M."/>
            <person name="Hacquard S."/>
        </authorList>
    </citation>
    <scope>NUCLEOTIDE SEQUENCE</scope>
    <source>
        <strain evidence="1">MPI-SDFR-AT-0073</strain>
    </source>
</reference>
<keyword evidence="2" id="KW-1185">Reference proteome</keyword>
<accession>A0A9P8UJ98</accession>